<feature type="transmembrane region" description="Helical" evidence="5">
    <location>
        <begin position="81"/>
        <end position="103"/>
    </location>
</feature>
<keyword evidence="7" id="KW-1185">Reference proteome</keyword>
<dbReference type="SUPFAM" id="SSF161084">
    <property type="entry name" value="MAPEG domain-like"/>
    <property type="match status" value="1"/>
</dbReference>
<keyword evidence="3 5" id="KW-1133">Transmembrane helix</keyword>
<evidence type="ECO:0000256" key="5">
    <source>
        <dbReference type="SAM" id="Phobius"/>
    </source>
</evidence>
<evidence type="ECO:0000256" key="3">
    <source>
        <dbReference type="ARBA" id="ARBA00022989"/>
    </source>
</evidence>
<accession>A0ABW5U4X3</accession>
<evidence type="ECO:0000313" key="6">
    <source>
        <dbReference type="EMBL" id="MFD2740370.1"/>
    </source>
</evidence>
<dbReference type="RefSeq" id="WP_386374863.1">
    <property type="nucleotide sequence ID" value="NZ_JBHUMP010000010.1"/>
</dbReference>
<dbReference type="PANTHER" id="PTHR35371:SF1">
    <property type="entry name" value="BLR7753 PROTEIN"/>
    <property type="match status" value="1"/>
</dbReference>
<keyword evidence="2 5" id="KW-0812">Transmembrane</keyword>
<evidence type="ECO:0000256" key="4">
    <source>
        <dbReference type="ARBA" id="ARBA00023136"/>
    </source>
</evidence>
<sequence length="127" mass="13875">MTEAHILALYGFLVLLTLLLQVTGSMQQLSLGYLMSNRDEHRSVTGWTARLKRALDNSVVAMALFAPAILLLIATKQTSDASLLAAQVFLIGRIVYLPAYVFGLVGLRTLSWLVGFAATTVLYFLAL</sequence>
<protein>
    <submittedName>
        <fullName evidence="6">MAPEG family protein</fullName>
    </submittedName>
</protein>
<feature type="transmembrane region" description="Helical" evidence="5">
    <location>
        <begin position="109"/>
        <end position="126"/>
    </location>
</feature>
<proteinExistence type="predicted"/>
<evidence type="ECO:0000256" key="1">
    <source>
        <dbReference type="ARBA" id="ARBA00004370"/>
    </source>
</evidence>
<feature type="transmembrane region" description="Helical" evidence="5">
    <location>
        <begin position="56"/>
        <end position="74"/>
    </location>
</feature>
<reference evidence="7" key="1">
    <citation type="journal article" date="2019" name="Int. J. Syst. Evol. Microbiol.">
        <title>The Global Catalogue of Microorganisms (GCM) 10K type strain sequencing project: providing services to taxonomists for standard genome sequencing and annotation.</title>
        <authorList>
            <consortium name="The Broad Institute Genomics Platform"/>
            <consortium name="The Broad Institute Genome Sequencing Center for Infectious Disease"/>
            <person name="Wu L."/>
            <person name="Ma J."/>
        </authorList>
    </citation>
    <scope>NUCLEOTIDE SEQUENCE [LARGE SCALE GENOMIC DNA]</scope>
    <source>
        <strain evidence="7">TISTR 2562</strain>
    </source>
</reference>
<evidence type="ECO:0000256" key="2">
    <source>
        <dbReference type="ARBA" id="ARBA00022692"/>
    </source>
</evidence>
<name>A0ABW5U4X3_9RHOB</name>
<dbReference type="Proteomes" id="UP001597474">
    <property type="component" value="Unassembled WGS sequence"/>
</dbReference>
<comment type="caution">
    <text evidence="6">The sequence shown here is derived from an EMBL/GenBank/DDBJ whole genome shotgun (WGS) entry which is preliminary data.</text>
</comment>
<evidence type="ECO:0000313" key="7">
    <source>
        <dbReference type="Proteomes" id="UP001597474"/>
    </source>
</evidence>
<dbReference type="InterPro" id="IPR023352">
    <property type="entry name" value="MAPEG-like_dom_sf"/>
</dbReference>
<dbReference type="Gene3D" id="1.20.120.550">
    <property type="entry name" value="Membrane associated eicosanoid/glutathione metabolism-like domain"/>
    <property type="match status" value="1"/>
</dbReference>
<dbReference type="Pfam" id="PF01124">
    <property type="entry name" value="MAPEG"/>
    <property type="match status" value="1"/>
</dbReference>
<dbReference type="PANTHER" id="PTHR35371">
    <property type="entry name" value="INNER MEMBRANE PROTEIN"/>
    <property type="match status" value="1"/>
</dbReference>
<dbReference type="EMBL" id="JBHUMP010000010">
    <property type="protein sequence ID" value="MFD2740370.1"/>
    <property type="molecule type" value="Genomic_DNA"/>
</dbReference>
<comment type="subcellular location">
    <subcellularLocation>
        <location evidence="1">Membrane</location>
    </subcellularLocation>
</comment>
<dbReference type="InterPro" id="IPR001129">
    <property type="entry name" value="Membr-assoc_MAPEG"/>
</dbReference>
<keyword evidence="4 5" id="KW-0472">Membrane</keyword>
<organism evidence="6 7">
    <name type="scientific">Sulfitobacter aestuarii</name>
    <dbReference type="NCBI Taxonomy" id="2161676"/>
    <lineage>
        <taxon>Bacteria</taxon>
        <taxon>Pseudomonadati</taxon>
        <taxon>Pseudomonadota</taxon>
        <taxon>Alphaproteobacteria</taxon>
        <taxon>Rhodobacterales</taxon>
        <taxon>Roseobacteraceae</taxon>
        <taxon>Sulfitobacter</taxon>
    </lineage>
</organism>
<gene>
    <name evidence="6" type="ORF">ACFSUD_12355</name>
</gene>